<protein>
    <submittedName>
        <fullName evidence="2">Uncharacterized protein</fullName>
    </submittedName>
</protein>
<sequence>MTEDTRRDAGSGSNRGVVSRRRFLAGGLLLIGGSSQLVASETLARFSDTETASGAVRVEREPNLDYQITDNTQYGSVDYQVAYQVEWVSDFDRIEIQVENLDKSYISGETFTRANTEGVVSYPSSGSDGGAESSDTYRFTFRVYRSGSTDPVIRKVATDNPDGADTGEGDFGNGNSSELEWAFVEDTPDNSGASYDLYYQVVERDEFSNVRIRFKDTTENWGTRTRTSENAPNGHVTYSVDGTGGHSFDIAVEVLNQNGLVVDSTEFTDVADGSDPEAYGDPVEPDSPKLDSFVVTDNTDGAGAKYSLSYQTADADRFGGAKITFENADNSWATETTTTGQNQPDGTVSYSTGGTNGDRYEITVEVLETRNGVTFPVDSGTLEDVADGSGATWPEDTS</sequence>
<evidence type="ECO:0000313" key="2">
    <source>
        <dbReference type="EMBL" id="MFC7142567.1"/>
    </source>
</evidence>
<name>A0ABD5Y5P7_9EURY</name>
<evidence type="ECO:0000256" key="1">
    <source>
        <dbReference type="SAM" id="MobiDB-lite"/>
    </source>
</evidence>
<keyword evidence="3" id="KW-1185">Reference proteome</keyword>
<feature type="compositionally biased region" description="Polar residues" evidence="1">
    <location>
        <begin position="332"/>
        <end position="353"/>
    </location>
</feature>
<organism evidence="2 3">
    <name type="scientific">Halosimplex aquaticum</name>
    <dbReference type="NCBI Taxonomy" id="3026162"/>
    <lineage>
        <taxon>Archaea</taxon>
        <taxon>Methanobacteriati</taxon>
        <taxon>Methanobacteriota</taxon>
        <taxon>Stenosarchaea group</taxon>
        <taxon>Halobacteria</taxon>
        <taxon>Halobacteriales</taxon>
        <taxon>Haloarculaceae</taxon>
        <taxon>Halosimplex</taxon>
    </lineage>
</organism>
<proteinExistence type="predicted"/>
<dbReference type="GeneID" id="78822913"/>
<dbReference type="RefSeq" id="WP_274323630.1">
    <property type="nucleotide sequence ID" value="NZ_CP118158.1"/>
</dbReference>
<comment type="caution">
    <text evidence="2">The sequence shown here is derived from an EMBL/GenBank/DDBJ whole genome shotgun (WGS) entry which is preliminary data.</text>
</comment>
<feature type="region of interest" description="Disordered" evidence="1">
    <location>
        <begin position="378"/>
        <end position="398"/>
    </location>
</feature>
<feature type="region of interest" description="Disordered" evidence="1">
    <location>
        <begin position="153"/>
        <end position="176"/>
    </location>
</feature>
<accession>A0ABD5Y5P7</accession>
<dbReference type="AlphaFoldDB" id="A0ABD5Y5P7"/>
<feature type="region of interest" description="Disordered" evidence="1">
    <location>
        <begin position="332"/>
        <end position="356"/>
    </location>
</feature>
<dbReference type="Proteomes" id="UP001596432">
    <property type="component" value="Unassembled WGS sequence"/>
</dbReference>
<dbReference type="EMBL" id="JBHTAS010000001">
    <property type="protein sequence ID" value="MFC7142567.1"/>
    <property type="molecule type" value="Genomic_DNA"/>
</dbReference>
<gene>
    <name evidence="2" type="ORF">ACFQMA_22365</name>
</gene>
<evidence type="ECO:0000313" key="3">
    <source>
        <dbReference type="Proteomes" id="UP001596432"/>
    </source>
</evidence>
<reference evidence="2 3" key="1">
    <citation type="journal article" date="2019" name="Int. J. Syst. Evol. Microbiol.">
        <title>The Global Catalogue of Microorganisms (GCM) 10K type strain sequencing project: providing services to taxonomists for standard genome sequencing and annotation.</title>
        <authorList>
            <consortium name="The Broad Institute Genomics Platform"/>
            <consortium name="The Broad Institute Genome Sequencing Center for Infectious Disease"/>
            <person name="Wu L."/>
            <person name="Ma J."/>
        </authorList>
    </citation>
    <scope>NUCLEOTIDE SEQUENCE [LARGE SCALE GENOMIC DNA]</scope>
    <source>
        <strain evidence="2 3">XZYJT29</strain>
    </source>
</reference>